<reference evidence="2" key="1">
    <citation type="journal article" date="2022" name="Int. J. Mol. Sci.">
        <title>Draft Genome of Tanacetum Coccineum: Genomic Comparison of Closely Related Tanacetum-Family Plants.</title>
        <authorList>
            <person name="Yamashiro T."/>
            <person name="Shiraishi A."/>
            <person name="Nakayama K."/>
            <person name="Satake H."/>
        </authorList>
    </citation>
    <scope>NUCLEOTIDE SEQUENCE</scope>
</reference>
<accession>A0ABQ5AVM9</accession>
<dbReference type="InterPro" id="IPR025724">
    <property type="entry name" value="GAG-pre-integrase_dom"/>
</dbReference>
<evidence type="ECO:0000313" key="2">
    <source>
        <dbReference type="EMBL" id="GJT05767.1"/>
    </source>
</evidence>
<dbReference type="EMBL" id="BQNB010012614">
    <property type="protein sequence ID" value="GJT05767.1"/>
    <property type="molecule type" value="Genomic_DNA"/>
</dbReference>
<protein>
    <submittedName>
        <fullName evidence="2">Retrovirus-related pol polyprotein from transposon TNT 1-94</fullName>
    </submittedName>
</protein>
<reference evidence="2" key="2">
    <citation type="submission" date="2022-01" db="EMBL/GenBank/DDBJ databases">
        <authorList>
            <person name="Yamashiro T."/>
            <person name="Shiraishi A."/>
            <person name="Satake H."/>
            <person name="Nakayama K."/>
        </authorList>
    </citation>
    <scope>NUCLEOTIDE SEQUENCE</scope>
</reference>
<proteinExistence type="predicted"/>
<keyword evidence="3" id="KW-1185">Reference proteome</keyword>
<comment type="caution">
    <text evidence="2">The sequence shown here is derived from an EMBL/GenBank/DDBJ whole genome shotgun (WGS) entry which is preliminary data.</text>
</comment>
<organism evidence="2 3">
    <name type="scientific">Tanacetum coccineum</name>
    <dbReference type="NCBI Taxonomy" id="301880"/>
    <lineage>
        <taxon>Eukaryota</taxon>
        <taxon>Viridiplantae</taxon>
        <taxon>Streptophyta</taxon>
        <taxon>Embryophyta</taxon>
        <taxon>Tracheophyta</taxon>
        <taxon>Spermatophyta</taxon>
        <taxon>Magnoliopsida</taxon>
        <taxon>eudicotyledons</taxon>
        <taxon>Gunneridae</taxon>
        <taxon>Pentapetalae</taxon>
        <taxon>asterids</taxon>
        <taxon>campanulids</taxon>
        <taxon>Asterales</taxon>
        <taxon>Asteraceae</taxon>
        <taxon>Asteroideae</taxon>
        <taxon>Anthemideae</taxon>
        <taxon>Anthemidinae</taxon>
        <taxon>Tanacetum</taxon>
    </lineage>
</organism>
<evidence type="ECO:0000259" key="1">
    <source>
        <dbReference type="Pfam" id="PF13976"/>
    </source>
</evidence>
<name>A0ABQ5AVM9_9ASTR</name>
<dbReference type="Proteomes" id="UP001151760">
    <property type="component" value="Unassembled WGS sequence"/>
</dbReference>
<sequence>MSTSISKCKYPLGNETKMQYFNTSPGVPTSNTPMVFLISVAARRHNSIHRRLWGNDLLIGSRGTDLYSITLQDSPTPNPICLMAKATSSQAWLWHRLLSHLNFDTINLLSKNNIVKGLQN</sequence>
<feature type="domain" description="GAG-pre-integrase" evidence="1">
    <location>
        <begin position="66"/>
        <end position="119"/>
    </location>
</feature>
<gene>
    <name evidence="2" type="ORF">Tco_0840229</name>
</gene>
<evidence type="ECO:0000313" key="3">
    <source>
        <dbReference type="Proteomes" id="UP001151760"/>
    </source>
</evidence>
<dbReference type="Pfam" id="PF13976">
    <property type="entry name" value="gag_pre-integrs"/>
    <property type="match status" value="1"/>
</dbReference>